<keyword evidence="8" id="KW-0067">ATP-binding</keyword>
<keyword evidence="12" id="KW-1185">Reference proteome</keyword>
<evidence type="ECO:0000256" key="7">
    <source>
        <dbReference type="ARBA" id="ARBA00022777"/>
    </source>
</evidence>
<dbReference type="FunCoup" id="A0A1V8SI48">
    <property type="interactions" value="271"/>
</dbReference>
<keyword evidence="5" id="KW-0808">Transferase</keyword>
<dbReference type="OrthoDB" id="4054781at2759"/>
<dbReference type="InterPro" id="IPR045116">
    <property type="entry name" value="Clp1/Grc3"/>
</dbReference>
<evidence type="ECO:0000256" key="3">
    <source>
        <dbReference type="ARBA" id="ARBA00018706"/>
    </source>
</evidence>
<comment type="function">
    <text evidence="1">Polynucleotide 5'-kinase involved in rRNA processing.</text>
</comment>
<sequence>MAQKRKAKDAFGAPEGVLSAFAAARLKRADQEAAGVSPALAEEVATTPYDGHHSSPGASTRVSRGGSPNDAVEENVRLPPPISYRTNHLNVVDDDAESMTLLLGINEIACIAGEYDVTILDGAATIYGFLLRPESGVQRVYAPSTHALPVITARRGPTKVCLRSVKSSLRTLERLSPVFRNIWTADEKERSFKLLQTSSENSSQRPLSILDTDDASQGILTQIAGRVNERDGDLRVITLGPKSSGKSTFNRQICNAIAARTPKKRCLYLDLDPGQPEFGPPGQVSLVEVRAPILGHAFTHPASKKSKSYRLLVTNTLASTSFKDDPEHYIACVRDIMVGYRARVQGKDAQPLIVNASGWVTGLGATVMIDLLDVLGITDTVLIDGDYPLLAGPAREKSEVFYKLPRPPARPSSRTPAELRTMQMMSYFHSQASSVPRWTAKPISSLKPWLVSYSATNPGIHAIVSYGQAVPPEHLSEILDGSIVAIISIDISTDTTAQELLPMVLRTPNGLPYIPAPPSGYLVPLDPGQTTTHSLALVRAIDPEMQTLHLITPLSESEIAGLMERRVMLVRGNFDSPDWAYLEDLYSDETKDAGKKEVAEGKRPWVRLREEVGVEGGVWRVRHPPMAGQISG</sequence>
<evidence type="ECO:0000256" key="9">
    <source>
        <dbReference type="SAM" id="MobiDB-lite"/>
    </source>
</evidence>
<dbReference type="EMBL" id="NAJO01000043">
    <property type="protein sequence ID" value="OQN98812.1"/>
    <property type="molecule type" value="Genomic_DNA"/>
</dbReference>
<evidence type="ECO:0000256" key="6">
    <source>
        <dbReference type="ARBA" id="ARBA00022741"/>
    </source>
</evidence>
<protein>
    <recommendedName>
        <fullName evidence="4">Polynucleotide 5'-hydroxyl-kinase GRC3</fullName>
    </recommendedName>
    <alternativeName>
        <fullName evidence="3">Polynucleotide 5'-hydroxyl-kinase grc3</fullName>
    </alternativeName>
</protein>
<evidence type="ECO:0000313" key="12">
    <source>
        <dbReference type="Proteomes" id="UP000192596"/>
    </source>
</evidence>
<dbReference type="Pfam" id="PF16575">
    <property type="entry name" value="CLP1_P"/>
    <property type="match status" value="1"/>
</dbReference>
<gene>
    <name evidence="11" type="ORF">B0A48_15158</name>
</gene>
<dbReference type="PANTHER" id="PTHR12755">
    <property type="entry name" value="CLEAVAGE/POLYADENYLATION FACTOR IA SUBUNIT CLP1P"/>
    <property type="match status" value="1"/>
</dbReference>
<accession>A0A1V8SI48</accession>
<dbReference type="Proteomes" id="UP000192596">
    <property type="component" value="Unassembled WGS sequence"/>
</dbReference>
<feature type="region of interest" description="Disordered" evidence="9">
    <location>
        <begin position="47"/>
        <end position="76"/>
    </location>
</feature>
<comment type="caution">
    <text evidence="11">The sequence shown here is derived from an EMBL/GenBank/DDBJ whole genome shotgun (WGS) entry which is preliminary data.</text>
</comment>
<dbReference type="PANTHER" id="PTHR12755:SF3">
    <property type="entry name" value="POLYNUCLEOTIDE 5'-HYDROXYL-KINASE NOL9"/>
    <property type="match status" value="1"/>
</dbReference>
<dbReference type="Gene3D" id="3.40.50.300">
    <property type="entry name" value="P-loop containing nucleotide triphosphate hydrolases"/>
    <property type="match status" value="1"/>
</dbReference>
<name>A0A1V8SI48_9PEZI</name>
<feature type="domain" description="Clp1 P-loop" evidence="10">
    <location>
        <begin position="240"/>
        <end position="430"/>
    </location>
</feature>
<proteinExistence type="inferred from homology"/>
<organism evidence="11 12">
    <name type="scientific">Cryoendolithus antarcticus</name>
    <dbReference type="NCBI Taxonomy" id="1507870"/>
    <lineage>
        <taxon>Eukaryota</taxon>
        <taxon>Fungi</taxon>
        <taxon>Dikarya</taxon>
        <taxon>Ascomycota</taxon>
        <taxon>Pezizomycotina</taxon>
        <taxon>Dothideomycetes</taxon>
        <taxon>Dothideomycetidae</taxon>
        <taxon>Cladosporiales</taxon>
        <taxon>Cladosporiaceae</taxon>
        <taxon>Cryoendolithus</taxon>
    </lineage>
</organism>
<evidence type="ECO:0000259" key="10">
    <source>
        <dbReference type="Pfam" id="PF16575"/>
    </source>
</evidence>
<dbReference type="InterPro" id="IPR032319">
    <property type="entry name" value="CLP1_P"/>
</dbReference>
<dbReference type="InParanoid" id="A0A1V8SI48"/>
<evidence type="ECO:0000256" key="4">
    <source>
        <dbReference type="ARBA" id="ARBA00019824"/>
    </source>
</evidence>
<dbReference type="GO" id="GO:0005634">
    <property type="term" value="C:nucleus"/>
    <property type="evidence" value="ECO:0007669"/>
    <property type="project" value="TreeGrafter"/>
</dbReference>
<dbReference type="InterPro" id="IPR027417">
    <property type="entry name" value="P-loop_NTPase"/>
</dbReference>
<dbReference type="STRING" id="1507870.A0A1V8SI48"/>
<dbReference type="GO" id="GO:0000448">
    <property type="term" value="P:cleavage in ITS2 between 5.8S rRNA and LSU-rRNA of tricistronic rRNA transcript (SSU-rRNA, 5.8S rRNA, LSU-rRNA)"/>
    <property type="evidence" value="ECO:0007669"/>
    <property type="project" value="TreeGrafter"/>
</dbReference>
<dbReference type="AlphaFoldDB" id="A0A1V8SI48"/>
<evidence type="ECO:0000256" key="5">
    <source>
        <dbReference type="ARBA" id="ARBA00022679"/>
    </source>
</evidence>
<comment type="similarity">
    <text evidence="2">Belongs to the Clp1 family. NOL9/GRC3 subfamily.</text>
</comment>
<reference evidence="12" key="1">
    <citation type="submission" date="2017-03" db="EMBL/GenBank/DDBJ databases">
        <title>Genomes of endolithic fungi from Antarctica.</title>
        <authorList>
            <person name="Coleine C."/>
            <person name="Masonjones S."/>
            <person name="Stajich J.E."/>
        </authorList>
    </citation>
    <scope>NUCLEOTIDE SEQUENCE [LARGE SCALE GENOMIC DNA]</scope>
    <source>
        <strain evidence="12">CCFEE 5527</strain>
    </source>
</reference>
<dbReference type="GO" id="GO:0051731">
    <property type="term" value="F:polynucleotide 5'-hydroxyl-kinase activity"/>
    <property type="evidence" value="ECO:0007669"/>
    <property type="project" value="InterPro"/>
</dbReference>
<keyword evidence="6" id="KW-0547">Nucleotide-binding</keyword>
<keyword evidence="7" id="KW-0418">Kinase</keyword>
<evidence type="ECO:0000256" key="2">
    <source>
        <dbReference type="ARBA" id="ARBA00011003"/>
    </source>
</evidence>
<dbReference type="GO" id="GO:0005524">
    <property type="term" value="F:ATP binding"/>
    <property type="evidence" value="ECO:0007669"/>
    <property type="project" value="UniProtKB-KW"/>
</dbReference>
<evidence type="ECO:0000313" key="11">
    <source>
        <dbReference type="EMBL" id="OQN98812.1"/>
    </source>
</evidence>
<evidence type="ECO:0000256" key="1">
    <source>
        <dbReference type="ARBA" id="ARBA00003798"/>
    </source>
</evidence>
<evidence type="ECO:0000256" key="8">
    <source>
        <dbReference type="ARBA" id="ARBA00022840"/>
    </source>
</evidence>